<organism evidence="2 3">
    <name type="scientific">Aphis glycines</name>
    <name type="common">Soybean aphid</name>
    <dbReference type="NCBI Taxonomy" id="307491"/>
    <lineage>
        <taxon>Eukaryota</taxon>
        <taxon>Metazoa</taxon>
        <taxon>Ecdysozoa</taxon>
        <taxon>Arthropoda</taxon>
        <taxon>Hexapoda</taxon>
        <taxon>Insecta</taxon>
        <taxon>Pterygota</taxon>
        <taxon>Neoptera</taxon>
        <taxon>Paraneoptera</taxon>
        <taxon>Hemiptera</taxon>
        <taxon>Sternorrhyncha</taxon>
        <taxon>Aphidomorpha</taxon>
        <taxon>Aphidoidea</taxon>
        <taxon>Aphididae</taxon>
        <taxon>Aphidini</taxon>
        <taxon>Aphis</taxon>
        <taxon>Aphis</taxon>
    </lineage>
</organism>
<keyword evidence="1" id="KW-1133">Transmembrane helix</keyword>
<name>A0A6G0U101_APHGL</name>
<proteinExistence type="predicted"/>
<evidence type="ECO:0000313" key="3">
    <source>
        <dbReference type="Proteomes" id="UP000475862"/>
    </source>
</evidence>
<protein>
    <submittedName>
        <fullName evidence="2">Uncharacterized protein</fullName>
    </submittedName>
</protein>
<sequence>MFIAVRREDFRDFHDDDLSLATQFISRYAMILLFLHIMILFIQLFNFFLALYLALTYRKINFHNNTKIVVLFTQVPIAIFLKKPTSIRYLHGPSPIIYRFQWRNRGPADSELRMAMDKIDLSLYNLIKVYDTSIPFFQRMNIRQNTVGIEKFVITISKSKVNSKARKIVKKGHFEKKSITGLFGAILKRTIIGGILEVIGNLTQGSEKPSAGTADCMQSKKCINNLRQFYTILKSGMDQLRQKKKAQLVYKIYFNVRVSSFGLLLRHSSHTYMQNAQALFSKQRDIKKMVIKWVTLCCTVDIE</sequence>
<dbReference type="EMBL" id="VYZN01000009">
    <property type="protein sequence ID" value="KAE9542775.1"/>
    <property type="molecule type" value="Genomic_DNA"/>
</dbReference>
<dbReference type="AlphaFoldDB" id="A0A6G0U101"/>
<accession>A0A6G0U101</accession>
<keyword evidence="1" id="KW-0812">Transmembrane</keyword>
<keyword evidence="3" id="KW-1185">Reference proteome</keyword>
<comment type="caution">
    <text evidence="2">The sequence shown here is derived from an EMBL/GenBank/DDBJ whole genome shotgun (WGS) entry which is preliminary data.</text>
</comment>
<keyword evidence="1" id="KW-0472">Membrane</keyword>
<evidence type="ECO:0000313" key="2">
    <source>
        <dbReference type="EMBL" id="KAE9542775.1"/>
    </source>
</evidence>
<dbReference type="Proteomes" id="UP000475862">
    <property type="component" value="Unassembled WGS sequence"/>
</dbReference>
<reference evidence="2 3" key="1">
    <citation type="submission" date="2019-08" db="EMBL/GenBank/DDBJ databases">
        <title>The genome of the soybean aphid Biotype 1, its phylome, world population structure and adaptation to the North American continent.</title>
        <authorList>
            <person name="Giordano R."/>
            <person name="Donthu R.K."/>
            <person name="Hernandez A.G."/>
            <person name="Wright C.L."/>
            <person name="Zimin A.V."/>
        </authorList>
    </citation>
    <scope>NUCLEOTIDE SEQUENCE [LARGE SCALE GENOMIC DNA]</scope>
    <source>
        <tissue evidence="2">Whole aphids</tissue>
    </source>
</reference>
<feature type="transmembrane region" description="Helical" evidence="1">
    <location>
        <begin position="28"/>
        <end position="55"/>
    </location>
</feature>
<gene>
    <name evidence="2" type="ORF">AGLY_002686</name>
</gene>
<evidence type="ECO:0000256" key="1">
    <source>
        <dbReference type="SAM" id="Phobius"/>
    </source>
</evidence>